<accession>A0A828QWW0</accession>
<name>A0A828QWW0_CAMUP</name>
<sequence length="173" mass="20320">MFFGERKMKEMKKTIAKKPKNAVAQINDFSKYLGMKKRDLTIFEMLPEENEYRLRLKNSKLNRVEPWFIIDEDGGTHALTSLHSLNNLLDTLKKNQKEIFELKLEKAIYQQMPVDFNDAWAVAMDAVEKVVRVTGVARANVDLDRLLEDIKKEHPNLFIDMNMMMESLQNERL</sequence>
<gene>
    <name evidence="2" type="ORF">HMPREF9400_0239</name>
</gene>
<proteinExistence type="inferred from homology"/>
<dbReference type="InterPro" id="IPR019724">
    <property type="entry name" value="UPF0763"/>
</dbReference>
<dbReference type="Pfam" id="PF10788">
    <property type="entry name" value="DUF2603"/>
    <property type="match status" value="1"/>
</dbReference>
<evidence type="ECO:0000313" key="2">
    <source>
        <dbReference type="EMBL" id="EFU72491.1"/>
    </source>
</evidence>
<evidence type="ECO:0000256" key="1">
    <source>
        <dbReference type="HAMAP-Rule" id="MF_02110"/>
    </source>
</evidence>
<evidence type="ECO:0000313" key="3">
    <source>
        <dbReference type="Proteomes" id="UP000005813"/>
    </source>
</evidence>
<dbReference type="AlphaFoldDB" id="A0A828QWW0"/>
<reference evidence="2 3" key="1">
    <citation type="submission" date="2010-12" db="EMBL/GenBank/DDBJ databases">
        <authorList>
            <person name="Muzny D."/>
            <person name="Qin X."/>
            <person name="Buhay C."/>
            <person name="Dugan-Rocha S."/>
            <person name="Ding Y."/>
            <person name="Chen G."/>
            <person name="Hawes A."/>
            <person name="Holder M."/>
            <person name="Jhangiani S."/>
            <person name="Johnson A."/>
            <person name="Khan Z."/>
            <person name="Li Z."/>
            <person name="Liu W."/>
            <person name="Liu X."/>
            <person name="Perez L."/>
            <person name="Shen H."/>
            <person name="Wang Q."/>
            <person name="Watt J."/>
            <person name="Xi L."/>
            <person name="Xin Y."/>
            <person name="Zhou J."/>
            <person name="Deng J."/>
            <person name="Jiang H."/>
            <person name="Liu Y."/>
            <person name="Qu J."/>
            <person name="Song X.-Z."/>
            <person name="Zhang L."/>
            <person name="Villasana D."/>
            <person name="Johnson A."/>
            <person name="Liu J."/>
            <person name="Liyanage D."/>
            <person name="Lorensuhewa L."/>
            <person name="Robinson T."/>
            <person name="Song A."/>
            <person name="Song B.-B."/>
            <person name="Dinh H."/>
            <person name="Thornton R."/>
            <person name="Coyle M."/>
            <person name="Francisco L."/>
            <person name="Jackson L."/>
            <person name="Javaid M."/>
            <person name="Korchina V."/>
            <person name="Kovar C."/>
            <person name="Mata R."/>
            <person name="Mathew T."/>
            <person name="Ngo R."/>
            <person name="Nguyen L."/>
            <person name="Nguyen N."/>
            <person name="Okwuonu G."/>
            <person name="Ongeri F."/>
            <person name="Pham C."/>
            <person name="Simmons D."/>
            <person name="Wilczek-Boney K."/>
            <person name="Hale W."/>
            <person name="Jakkamsetti A."/>
            <person name="Pham P."/>
            <person name="Ruth R."/>
            <person name="San Lucas F."/>
            <person name="Warren J."/>
            <person name="Zhang J."/>
            <person name="Zhao Z."/>
            <person name="Zhou C."/>
            <person name="Zhu D."/>
            <person name="Lee S."/>
            <person name="Bess C."/>
            <person name="Blankenburg K."/>
            <person name="Forbes L."/>
            <person name="Fu Q."/>
            <person name="Gubbala S."/>
            <person name="Hirani K."/>
            <person name="Jayaseelan J.C."/>
            <person name="Lara F."/>
            <person name="Munidasa M."/>
            <person name="Palculict T."/>
            <person name="Patil S."/>
            <person name="Pu L.-L."/>
            <person name="Saada N."/>
            <person name="Tang L."/>
            <person name="Weissenberger G."/>
            <person name="Zhu Y."/>
            <person name="Hemphill L."/>
            <person name="Shang Y."/>
            <person name="Youmans B."/>
            <person name="Ayvaz T."/>
            <person name="Ross M."/>
            <person name="Santibanez J."/>
            <person name="Aqrawi P."/>
            <person name="Gross S."/>
            <person name="Joshi V."/>
            <person name="Fowler G."/>
            <person name="Nazareth L."/>
            <person name="Reid J."/>
            <person name="Worley K."/>
            <person name="Petrosino J."/>
            <person name="Highlander S."/>
            <person name="Gibbs R."/>
        </authorList>
    </citation>
    <scope>NUCLEOTIDE SEQUENCE [LARGE SCALE GENOMIC DNA]</scope>
    <source>
        <strain evidence="2 3">JV21</strain>
    </source>
</reference>
<organism evidence="2 3">
    <name type="scientific">Campylobacter upsaliensis JV21</name>
    <dbReference type="NCBI Taxonomy" id="888826"/>
    <lineage>
        <taxon>Bacteria</taxon>
        <taxon>Pseudomonadati</taxon>
        <taxon>Campylobacterota</taxon>
        <taxon>Epsilonproteobacteria</taxon>
        <taxon>Campylobacterales</taxon>
        <taxon>Campylobacteraceae</taxon>
        <taxon>Campylobacter</taxon>
    </lineage>
</organism>
<protein>
    <recommendedName>
        <fullName evidence="1">UPF0763 protein HMPREF9400_0239</fullName>
    </recommendedName>
</protein>
<dbReference type="HAMAP" id="MF_02110">
    <property type="entry name" value="UPF0763"/>
    <property type="match status" value="1"/>
</dbReference>
<dbReference type="Proteomes" id="UP000005813">
    <property type="component" value="Unassembled WGS sequence"/>
</dbReference>
<comment type="similarity">
    <text evidence="1">Belongs to the UPF0763 family.</text>
</comment>
<dbReference type="EMBL" id="AEPU01000008">
    <property type="protein sequence ID" value="EFU72491.1"/>
    <property type="molecule type" value="Genomic_DNA"/>
</dbReference>
<comment type="caution">
    <text evidence="2">The sequence shown here is derived from an EMBL/GenBank/DDBJ whole genome shotgun (WGS) entry which is preliminary data.</text>
</comment>